<evidence type="ECO:0008006" key="4">
    <source>
        <dbReference type="Google" id="ProtNLM"/>
    </source>
</evidence>
<evidence type="ECO:0000313" key="3">
    <source>
        <dbReference type="Proteomes" id="UP000053611"/>
    </source>
</evidence>
<feature type="region of interest" description="Disordered" evidence="1">
    <location>
        <begin position="86"/>
        <end position="111"/>
    </location>
</feature>
<sequence length="520" mass="55292">MPPLSFFPLGPARTVSVPGKRPSSVFQTYNKDPAPKRVRVTSTPSSPTKKRAFEILTPAPSSDGPGPVAFEIPAIPARLVCPLTPSTSTVAASSSPRHLATSPTRPRSSRPAMQVRLVAGETLVFGRHHVRSRPAISAPPQAIADKLAYPAHPTRTVVLDRGASHASRVHAAVELLSTTPPQIRLLVVGQNGLRVRTPGGKYRRITPGNVRTYPAAPLEVEFYGAGVAITLEDPDETDEELFTPPVRPVETAPISAPSPFSLPPSSPPRHAYSSPPRDLGSDDIDMDYDAVPGRDEPAPESITTRVAPPPASPIETSEETEENNRTDRSSSPLSDIEDEPIPAPAPAPAPEAITVKQEMLDLAKPKSRASSPAAKRAATPAKSRAATPTPPPPAPAGVDMPALLASTVVFSGSSKLSLPDLVKSLLESQPSMRTHGDESAWAVWAGAELATNPMFGKITRNGRDSSGKPLQPHYFYNPANDPDAARARELGGLVRPLRATQRGGGRAIDWRPVGPGRRRY</sequence>
<feature type="compositionally biased region" description="Low complexity" evidence="1">
    <location>
        <begin position="368"/>
        <end position="387"/>
    </location>
</feature>
<protein>
    <recommendedName>
        <fullName evidence="4">FHA domain-containing protein</fullName>
    </recommendedName>
</protein>
<feature type="compositionally biased region" description="Low complexity" evidence="1">
    <location>
        <begin position="86"/>
        <end position="96"/>
    </location>
</feature>
<dbReference type="OrthoDB" id="5348546at2759"/>
<feature type="region of interest" description="Disordered" evidence="1">
    <location>
        <begin position="248"/>
        <end position="398"/>
    </location>
</feature>
<dbReference type="EMBL" id="KQ087191">
    <property type="protein sequence ID" value="KLT43793.1"/>
    <property type="molecule type" value="Genomic_DNA"/>
</dbReference>
<proteinExistence type="predicted"/>
<accession>A0A0J0XRS2</accession>
<dbReference type="Proteomes" id="UP000053611">
    <property type="component" value="Unassembled WGS sequence"/>
</dbReference>
<evidence type="ECO:0000256" key="1">
    <source>
        <dbReference type="SAM" id="MobiDB-lite"/>
    </source>
</evidence>
<gene>
    <name evidence="2" type="ORF">CC85DRAFT_38966</name>
</gene>
<organism evidence="2 3">
    <name type="scientific">Cutaneotrichosporon oleaginosum</name>
    <dbReference type="NCBI Taxonomy" id="879819"/>
    <lineage>
        <taxon>Eukaryota</taxon>
        <taxon>Fungi</taxon>
        <taxon>Dikarya</taxon>
        <taxon>Basidiomycota</taxon>
        <taxon>Agaricomycotina</taxon>
        <taxon>Tremellomycetes</taxon>
        <taxon>Trichosporonales</taxon>
        <taxon>Trichosporonaceae</taxon>
        <taxon>Cutaneotrichosporon</taxon>
    </lineage>
</organism>
<dbReference type="GeneID" id="28987743"/>
<evidence type="ECO:0000313" key="2">
    <source>
        <dbReference type="EMBL" id="KLT43793.1"/>
    </source>
</evidence>
<keyword evidence="3" id="KW-1185">Reference proteome</keyword>
<dbReference type="RefSeq" id="XP_018280284.1">
    <property type="nucleotide sequence ID" value="XM_018427140.1"/>
</dbReference>
<reference evidence="2 3" key="1">
    <citation type="submission" date="2015-03" db="EMBL/GenBank/DDBJ databases">
        <title>Genomics and transcriptomics of the oil-accumulating basidiomycete yeast T. oleaginosus allow insights into substrate utilization and the diverse evolutionary trajectories of mating systems in fungi.</title>
        <authorList>
            <consortium name="DOE Joint Genome Institute"/>
            <person name="Kourist R."/>
            <person name="Kracht O."/>
            <person name="Bracharz F."/>
            <person name="Lipzen A."/>
            <person name="Nolan M."/>
            <person name="Ohm R."/>
            <person name="Grigoriev I."/>
            <person name="Sun S."/>
            <person name="Heitman J."/>
            <person name="Bruck T."/>
            <person name="Nowrousian M."/>
        </authorList>
    </citation>
    <scope>NUCLEOTIDE SEQUENCE [LARGE SCALE GENOMIC DNA]</scope>
    <source>
        <strain evidence="2 3">IBC0246</strain>
    </source>
</reference>
<name>A0A0J0XRS2_9TREE</name>
<feature type="region of interest" description="Disordered" evidence="1">
    <location>
        <begin position="1"/>
        <end position="50"/>
    </location>
</feature>
<dbReference type="AlphaFoldDB" id="A0A0J0XRS2"/>